<dbReference type="Proteomes" id="UP001341840">
    <property type="component" value="Unassembled WGS sequence"/>
</dbReference>
<name>A0ABU6ZW69_9FABA</name>
<feature type="region of interest" description="Disordered" evidence="1">
    <location>
        <begin position="89"/>
        <end position="123"/>
    </location>
</feature>
<keyword evidence="3" id="KW-1185">Reference proteome</keyword>
<evidence type="ECO:0000313" key="3">
    <source>
        <dbReference type="Proteomes" id="UP001341840"/>
    </source>
</evidence>
<protein>
    <submittedName>
        <fullName evidence="2">Uncharacterized protein</fullName>
    </submittedName>
</protein>
<sequence>MADSSSSNTYDAHRFLSLFNQEMFEEFVRSKDIILEKSFGLKDEEYPEIRNQITLRGWKRQANPNLVQIPLHDLTKMVYDNLENKRPMFRGALKTDPNPGQVSRPEPIPPEDLHLYNNQQARD</sequence>
<accession>A0ABU6ZW69</accession>
<organism evidence="2 3">
    <name type="scientific">Stylosanthes scabra</name>
    <dbReference type="NCBI Taxonomy" id="79078"/>
    <lineage>
        <taxon>Eukaryota</taxon>
        <taxon>Viridiplantae</taxon>
        <taxon>Streptophyta</taxon>
        <taxon>Embryophyta</taxon>
        <taxon>Tracheophyta</taxon>
        <taxon>Spermatophyta</taxon>
        <taxon>Magnoliopsida</taxon>
        <taxon>eudicotyledons</taxon>
        <taxon>Gunneridae</taxon>
        <taxon>Pentapetalae</taxon>
        <taxon>rosids</taxon>
        <taxon>fabids</taxon>
        <taxon>Fabales</taxon>
        <taxon>Fabaceae</taxon>
        <taxon>Papilionoideae</taxon>
        <taxon>50 kb inversion clade</taxon>
        <taxon>dalbergioids sensu lato</taxon>
        <taxon>Dalbergieae</taxon>
        <taxon>Pterocarpus clade</taxon>
        <taxon>Stylosanthes</taxon>
    </lineage>
</organism>
<proteinExistence type="predicted"/>
<comment type="caution">
    <text evidence="2">The sequence shown here is derived from an EMBL/GenBank/DDBJ whole genome shotgun (WGS) entry which is preliminary data.</text>
</comment>
<gene>
    <name evidence="2" type="ORF">PIB30_100217</name>
</gene>
<dbReference type="EMBL" id="JASCZI010274631">
    <property type="protein sequence ID" value="MED6226105.1"/>
    <property type="molecule type" value="Genomic_DNA"/>
</dbReference>
<reference evidence="2 3" key="1">
    <citation type="journal article" date="2023" name="Plants (Basel)">
        <title>Bridging the Gap: Combining Genomics and Transcriptomics Approaches to Understand Stylosanthes scabra, an Orphan Legume from the Brazilian Caatinga.</title>
        <authorList>
            <person name="Ferreira-Neto J.R.C."/>
            <person name="da Silva M.D."/>
            <person name="Binneck E."/>
            <person name="de Melo N.F."/>
            <person name="da Silva R.H."/>
            <person name="de Melo A.L.T.M."/>
            <person name="Pandolfi V."/>
            <person name="Bustamante F.O."/>
            <person name="Brasileiro-Vidal A.C."/>
            <person name="Benko-Iseppon A.M."/>
        </authorList>
    </citation>
    <scope>NUCLEOTIDE SEQUENCE [LARGE SCALE GENOMIC DNA]</scope>
    <source>
        <tissue evidence="2">Leaves</tissue>
    </source>
</reference>
<evidence type="ECO:0000256" key="1">
    <source>
        <dbReference type="SAM" id="MobiDB-lite"/>
    </source>
</evidence>
<evidence type="ECO:0000313" key="2">
    <source>
        <dbReference type="EMBL" id="MED6226105.1"/>
    </source>
</evidence>